<dbReference type="GO" id="GO:0046872">
    <property type="term" value="F:metal ion binding"/>
    <property type="evidence" value="ECO:0007669"/>
    <property type="project" value="UniProtKB-KW"/>
</dbReference>
<dbReference type="InterPro" id="IPR014710">
    <property type="entry name" value="RmlC-like_jellyroll"/>
</dbReference>
<reference evidence="3 4" key="1">
    <citation type="submission" date="2018-07" db="EMBL/GenBank/DDBJ databases">
        <title>Genomic Encyclopedia of Type Strains, Phase IV (KMG-IV): sequencing the most valuable type-strain genomes for metagenomic binning, comparative biology and taxonomic classification.</title>
        <authorList>
            <person name="Goeker M."/>
        </authorList>
    </citation>
    <scope>NUCLEOTIDE SEQUENCE [LARGE SCALE GENOMIC DNA]</scope>
    <source>
        <strain evidence="3 4">DSM 26407</strain>
    </source>
</reference>
<dbReference type="SUPFAM" id="SSF51182">
    <property type="entry name" value="RmlC-like cupins"/>
    <property type="match status" value="1"/>
</dbReference>
<evidence type="ECO:0000259" key="2">
    <source>
        <dbReference type="Pfam" id="PF07883"/>
    </source>
</evidence>
<dbReference type="PANTHER" id="PTHR35848">
    <property type="entry name" value="OXALATE-BINDING PROTEIN"/>
    <property type="match status" value="1"/>
</dbReference>
<keyword evidence="4" id="KW-1185">Reference proteome</keyword>
<proteinExistence type="predicted"/>
<dbReference type="Pfam" id="PF07883">
    <property type="entry name" value="Cupin_2"/>
    <property type="match status" value="1"/>
</dbReference>
<dbReference type="Gene3D" id="2.60.120.10">
    <property type="entry name" value="Jelly Rolls"/>
    <property type="match status" value="1"/>
</dbReference>
<accession>A0A369CGP4</accession>
<name>A0A369CGP4_9GAMM</name>
<dbReference type="RefSeq" id="WP_211314730.1">
    <property type="nucleotide sequence ID" value="NZ_QPJY01000001.1"/>
</dbReference>
<organism evidence="3 4">
    <name type="scientific">Thioalbus denitrificans</name>
    <dbReference type="NCBI Taxonomy" id="547122"/>
    <lineage>
        <taxon>Bacteria</taxon>
        <taxon>Pseudomonadati</taxon>
        <taxon>Pseudomonadota</taxon>
        <taxon>Gammaproteobacteria</taxon>
        <taxon>Chromatiales</taxon>
        <taxon>Ectothiorhodospiraceae</taxon>
        <taxon>Thioalbus</taxon>
    </lineage>
</organism>
<dbReference type="CDD" id="cd02224">
    <property type="entry name" value="cupin_SPO2919-like"/>
    <property type="match status" value="1"/>
</dbReference>
<evidence type="ECO:0000256" key="1">
    <source>
        <dbReference type="ARBA" id="ARBA00022723"/>
    </source>
</evidence>
<protein>
    <submittedName>
        <fullName evidence="3">Putative cupin superfamily protein</fullName>
    </submittedName>
</protein>
<evidence type="ECO:0000313" key="3">
    <source>
        <dbReference type="EMBL" id="RCX32863.1"/>
    </source>
</evidence>
<feature type="domain" description="Cupin type-2" evidence="2">
    <location>
        <begin position="90"/>
        <end position="161"/>
    </location>
</feature>
<dbReference type="EMBL" id="QPJY01000001">
    <property type="protein sequence ID" value="RCX32863.1"/>
    <property type="molecule type" value="Genomic_DNA"/>
</dbReference>
<dbReference type="Proteomes" id="UP000252707">
    <property type="component" value="Unassembled WGS sequence"/>
</dbReference>
<keyword evidence="1" id="KW-0479">Metal-binding</keyword>
<dbReference type="InterPro" id="IPR051610">
    <property type="entry name" value="GPI/OXD"/>
</dbReference>
<evidence type="ECO:0000313" key="4">
    <source>
        <dbReference type="Proteomes" id="UP000252707"/>
    </source>
</evidence>
<gene>
    <name evidence="3" type="ORF">DFQ59_101161</name>
</gene>
<sequence>MQTAAMVMFTLVYTCRSGAGRRMPVPGADRARRVESLFRNLTREVHMERKAPILNLDEVEYEEWGHGERFAARLGPLAARLGARKLGYRVVVVPPGKTAWPCHFHHVNEEMFLILDGHGTLRIGAERHPLRAGDVVCLPPGPETAHQILNTSNAALKYLAVSTMEAPDIMEYPDSGKYAVFAGSAPGGAQADRTFAIVARHRDATDYWEGEE</sequence>
<dbReference type="InterPro" id="IPR013096">
    <property type="entry name" value="Cupin_2"/>
</dbReference>
<comment type="caution">
    <text evidence="3">The sequence shown here is derived from an EMBL/GenBank/DDBJ whole genome shotgun (WGS) entry which is preliminary data.</text>
</comment>
<dbReference type="PANTHER" id="PTHR35848:SF6">
    <property type="entry name" value="CUPIN TYPE-2 DOMAIN-CONTAINING PROTEIN"/>
    <property type="match status" value="1"/>
</dbReference>
<dbReference type="AlphaFoldDB" id="A0A369CGP4"/>
<dbReference type="InterPro" id="IPR011051">
    <property type="entry name" value="RmlC_Cupin_sf"/>
</dbReference>